<feature type="chain" id="PRO_5046391002" evidence="1">
    <location>
        <begin position="23"/>
        <end position="1055"/>
    </location>
</feature>
<dbReference type="Proteomes" id="UP001171902">
    <property type="component" value="Unassembled WGS sequence"/>
</dbReference>
<feature type="domain" description="NACHT" evidence="2">
    <location>
        <begin position="157"/>
        <end position="282"/>
    </location>
</feature>
<keyword evidence="1" id="KW-0732">Signal</keyword>
<evidence type="ECO:0000313" key="3">
    <source>
        <dbReference type="EMBL" id="MDN3243413.1"/>
    </source>
</evidence>
<evidence type="ECO:0000313" key="4">
    <source>
        <dbReference type="Proteomes" id="UP001171902"/>
    </source>
</evidence>
<dbReference type="Gene3D" id="3.40.50.300">
    <property type="entry name" value="P-loop containing nucleotide triphosphate hydrolases"/>
    <property type="match status" value="1"/>
</dbReference>
<sequence length="1055" mass="116523">MTFRSRALLGLVAACGPIAAVAAARDFALQHPILTLLGVLVAEGLLAIWVIGMQVAGETVYSRMKQMAEACNSALGRRFSRYARRYREYVLSRQRFIDSKDLAYAGAHTPELDAIYVDVDLVQRAPHQVPSGMLASTPTDRVQRNSIQKFIGQEQPNVLAVVGAPGSGKSTLLRYLARNTIRGRKRQRRHVPVLLVLRDLSGQIAADDSITLPELVRSSVRKLTVAEPPGWWESILGQGKCLILLDGLDEVALQSDRTAVTNWIQAQIDRYPKNDFVITSRPHGYRTASIPQANVFQVCAFTPDQVHRFVRDWYRSAERRATGASGPDVEMLADEKSDDLAQRLAAAPALYDLTVNPLLLTMIVLVHRERRALPAGRIDLYSEICEVMLWRRNDSKGLADTDGVTGAQRERILALLAFSMMRGRVRDIAKEPAVEVIKPMLERFAPGADCETYLSGVLSSGLLIERERNLYSFAHLTIAEYLAAKHIRENHLEAVLFEGVDDTWWREVTLLYVADNDADGIVEACLQSGTNAAMGLAFDCVESHGSLAPGLRNKLESFKENAFASESSEQHRRLVASVLASKQSSTFVMNKDGSLICPLPVSADLYWLYCQERKKPYPDCSLELRPSPGDPVKGPWMSDVTGFIEWINAIMADIGKDGLRLPNLLEVQQLPETLPPTRGGDASEAVWTFDPGVNPTPLPWACNGRQPHQVEYEDVLRHAASDAFNSPILLSLATESARALGNEISRTSSLTYMRSRNFSGEQLKSLIEALIMDLKLSKLLITAYDRVPSETWPRIRALVSTLDQDLSLERAHARVLKMSRDSRIDRKLTQASALATELDRLLAELLTSSPTPHAGQGFAAPIEISGFVRSDPETALNRKYDDSDRTFQVEPHHWVRRNIMGNSLSQALAAAEGLLSDKGRNCKHADVIEVFAATILQNAGLDHVYKTYVNLDGLAASLERASQRIAFSRTFSPWGEHVAGLLVLRANPLFTRQVSIKFTSPATIRIPALALAAEVSAGGMTEIADEYRAIAAGVSLLQLRADGMVPLEHLRLARA</sequence>
<gene>
    <name evidence="3" type="ORF">QWI33_27110</name>
</gene>
<name>A0ABT7YXT2_9ACTN</name>
<dbReference type="SUPFAM" id="SSF52540">
    <property type="entry name" value="P-loop containing nucleoside triphosphate hydrolases"/>
    <property type="match status" value="1"/>
</dbReference>
<feature type="signal peptide" evidence="1">
    <location>
        <begin position="1"/>
        <end position="22"/>
    </location>
</feature>
<evidence type="ECO:0000259" key="2">
    <source>
        <dbReference type="PROSITE" id="PS50837"/>
    </source>
</evidence>
<dbReference type="SMART" id="SM00382">
    <property type="entry name" value="AAA"/>
    <property type="match status" value="1"/>
</dbReference>
<dbReference type="PANTHER" id="PTHR46844">
    <property type="entry name" value="SLR5058 PROTEIN"/>
    <property type="match status" value="1"/>
</dbReference>
<dbReference type="Pfam" id="PF05729">
    <property type="entry name" value="NACHT"/>
    <property type="match status" value="1"/>
</dbReference>
<reference evidence="3" key="1">
    <citation type="submission" date="2023-06" db="EMBL/GenBank/DDBJ databases">
        <title>Gycomyces niveus sp.nov., a novel actinomycete isolated from soil in Shouguang.</title>
        <authorList>
            <person name="Yang X."/>
            <person name="Zhao J."/>
        </authorList>
    </citation>
    <scope>NUCLEOTIDE SEQUENCE</scope>
    <source>
        <strain evidence="3">NEAU C2</strain>
    </source>
</reference>
<evidence type="ECO:0000256" key="1">
    <source>
        <dbReference type="SAM" id="SignalP"/>
    </source>
</evidence>
<protein>
    <submittedName>
        <fullName evidence="3">NACHT domain-containing protein</fullName>
    </submittedName>
</protein>
<organism evidence="3 4">
    <name type="scientific">Glycomyces tritici</name>
    <dbReference type="NCBI Taxonomy" id="2665176"/>
    <lineage>
        <taxon>Bacteria</taxon>
        <taxon>Bacillati</taxon>
        <taxon>Actinomycetota</taxon>
        <taxon>Actinomycetes</taxon>
        <taxon>Glycomycetales</taxon>
        <taxon>Glycomycetaceae</taxon>
        <taxon>Glycomyces</taxon>
    </lineage>
</organism>
<dbReference type="InterPro" id="IPR007111">
    <property type="entry name" value="NACHT_NTPase"/>
</dbReference>
<comment type="caution">
    <text evidence="3">The sequence shown here is derived from an EMBL/GenBank/DDBJ whole genome shotgun (WGS) entry which is preliminary data.</text>
</comment>
<dbReference type="InterPro" id="IPR027417">
    <property type="entry name" value="P-loop_NTPase"/>
</dbReference>
<accession>A0ABT7YXT2</accession>
<dbReference type="PANTHER" id="PTHR46844:SF1">
    <property type="entry name" value="SLR5058 PROTEIN"/>
    <property type="match status" value="1"/>
</dbReference>
<keyword evidence="4" id="KW-1185">Reference proteome</keyword>
<dbReference type="RefSeq" id="WP_289959815.1">
    <property type="nucleotide sequence ID" value="NZ_JAUEMJ010000013.1"/>
</dbReference>
<dbReference type="EMBL" id="JAUEMJ010000013">
    <property type="protein sequence ID" value="MDN3243413.1"/>
    <property type="molecule type" value="Genomic_DNA"/>
</dbReference>
<dbReference type="InterPro" id="IPR003593">
    <property type="entry name" value="AAA+_ATPase"/>
</dbReference>
<proteinExistence type="predicted"/>
<dbReference type="PROSITE" id="PS50837">
    <property type="entry name" value="NACHT"/>
    <property type="match status" value="1"/>
</dbReference>